<dbReference type="Proteomes" id="UP001177260">
    <property type="component" value="Unassembled WGS sequence"/>
</dbReference>
<gene>
    <name evidence="1" type="ORF">N8T08_007679</name>
</gene>
<evidence type="ECO:0000313" key="1">
    <source>
        <dbReference type="EMBL" id="KAK1149004.1"/>
    </source>
</evidence>
<protein>
    <submittedName>
        <fullName evidence="1">Uncharacterized protein</fullName>
    </submittedName>
</protein>
<proteinExistence type="predicted"/>
<evidence type="ECO:0000313" key="2">
    <source>
        <dbReference type="Proteomes" id="UP001177260"/>
    </source>
</evidence>
<organism evidence="1 2">
    <name type="scientific">Aspergillus melleus</name>
    <dbReference type="NCBI Taxonomy" id="138277"/>
    <lineage>
        <taxon>Eukaryota</taxon>
        <taxon>Fungi</taxon>
        <taxon>Dikarya</taxon>
        <taxon>Ascomycota</taxon>
        <taxon>Pezizomycotina</taxon>
        <taxon>Eurotiomycetes</taxon>
        <taxon>Eurotiomycetidae</taxon>
        <taxon>Eurotiales</taxon>
        <taxon>Aspergillaceae</taxon>
        <taxon>Aspergillus</taxon>
        <taxon>Aspergillus subgen. Circumdati</taxon>
    </lineage>
</organism>
<keyword evidence="2" id="KW-1185">Reference proteome</keyword>
<sequence length="309" mass="33866">MSADAYKNIILIGGSSSLGSVLLKSLLSEPKFNVTVLTRESSKARSSIPATAKLVVIPNSYPQEELVKAFEGQDAVVNAITSFSVSEQLRFIDAAVTAGVKRYVPSEYGLDNNTPKAQDLAPVFEEKGLVQAYLWEKESTGLTWTAIACGMWIGWSLRNNFLGFDYANRTMTFTNDGTGCFSTTTLNNTALALNRILLNPSTTANQVVFTSDFATNQKELVETVERLTGESWQRKSINTNEAIPALKSAWENGEAYAGYGLINMGFTEGSYSGYFEPSRHIRNRELGLRKNTIKEVVKEALGEVGHPGF</sequence>
<accession>A0ACC3BEK8</accession>
<comment type="caution">
    <text evidence="1">The sequence shown here is derived from an EMBL/GenBank/DDBJ whole genome shotgun (WGS) entry which is preliminary data.</text>
</comment>
<dbReference type="EMBL" id="JAOPJF010000005">
    <property type="protein sequence ID" value="KAK1149004.1"/>
    <property type="molecule type" value="Genomic_DNA"/>
</dbReference>
<reference evidence="1 2" key="1">
    <citation type="journal article" date="2023" name="ACS Omega">
        <title>Identification of the Neoaspergillic Acid Biosynthesis Gene Cluster by Establishing an In Vitro CRISPR-Ribonucleoprotein Genetic System in Aspergillus melleus.</title>
        <authorList>
            <person name="Yuan B."/>
            <person name="Grau M.F."/>
            <person name="Murata R.M."/>
            <person name="Torok T."/>
            <person name="Venkateswaran K."/>
            <person name="Stajich J.E."/>
            <person name="Wang C.C.C."/>
        </authorList>
    </citation>
    <scope>NUCLEOTIDE SEQUENCE [LARGE SCALE GENOMIC DNA]</scope>
    <source>
        <strain evidence="1 2">IMV 1140</strain>
    </source>
</reference>
<name>A0ACC3BEK8_9EURO</name>